<dbReference type="Pfam" id="PF00563">
    <property type="entry name" value="EAL"/>
    <property type="match status" value="1"/>
</dbReference>
<dbReference type="CDD" id="cd01949">
    <property type="entry name" value="GGDEF"/>
    <property type="match status" value="1"/>
</dbReference>
<dbReference type="Gene3D" id="3.20.20.450">
    <property type="entry name" value="EAL domain"/>
    <property type="match status" value="1"/>
</dbReference>
<sequence>MLLSTESADHFEAEAPARPARIVWYQSLFWKITVSLVSSVVLAYLVGAAVGWVMVQRDSLDQWRREAELNAQVTSSAIRTIYTFISIDSDSSGQIVKITSERPLGDDASILDTGFNPGDVLALAAAQTKNNVWIFQKDPAGQTFTSSADALGEVENISLTLPEGTAMDAFYVGFAELGTVRHFIAFVPVVDQNGKLQGSVVTTIGEASKLLETQTKLLQNSLALLITILLVTGGVVALLMRKVFMPVPALIEALTKIAHDDTASVTPFQHRKDEIGRVAVAIEKVREAVVERENLRQIRDVAKQMEHLAHHDPLTGLPNRAFFSKRLESEIGELANGRRFNVMLLDLDRFKAVNDVLGHASGDALLVSFAERLLQLIGPQDMVARLGGDEFAILQIFRKNAVREASRLAKGIITSASHPFMLLGKEASVGASVGISIAPLHGHDMSELLKHADVALYCAKSGGRGNFQFFEHGMEMSKEQDHELQQDLDLAVQRDEFVLHYQPIFCFSNPEPVGYEALVRWQHPVRGWVTPDDFIPLAEKTGQICAIGDWVLKRACQEAMRLPNEATVAVNISAIELQQGDLVEKVQRALNDSGLPPSRLEIELTETVLLSGTEAIACLQDIQALGVRIALDDFGTGYSSLAYLTKLPISKIKIDRSFIADVMTSTQSLAIIQGVIHIAAGLGLKTTAEGVETPEQLSLLRAAGCDLLQGYYLGRPMPLADIESHYRSAPAKMVHR</sequence>
<protein>
    <submittedName>
        <fullName evidence="5">GGDEF domain-containing protein</fullName>
    </submittedName>
</protein>
<evidence type="ECO:0000259" key="2">
    <source>
        <dbReference type="PROSITE" id="PS50883"/>
    </source>
</evidence>
<comment type="caution">
    <text evidence="5">The sequence shown here is derived from an EMBL/GenBank/DDBJ whole genome shotgun (WGS) entry which is preliminary data.</text>
</comment>
<dbReference type="Pfam" id="PF00990">
    <property type="entry name" value="GGDEF"/>
    <property type="match status" value="1"/>
</dbReference>
<dbReference type="PROSITE" id="PS50883">
    <property type="entry name" value="EAL"/>
    <property type="match status" value="1"/>
</dbReference>
<evidence type="ECO:0000259" key="3">
    <source>
        <dbReference type="PROSITE" id="PS50885"/>
    </source>
</evidence>
<dbReference type="AlphaFoldDB" id="A0AA92H9Y0"/>
<dbReference type="CDD" id="cd01948">
    <property type="entry name" value="EAL"/>
    <property type="match status" value="1"/>
</dbReference>
<dbReference type="SUPFAM" id="SSF158472">
    <property type="entry name" value="HAMP domain-like"/>
    <property type="match status" value="1"/>
</dbReference>
<dbReference type="InterPro" id="IPR035919">
    <property type="entry name" value="EAL_sf"/>
</dbReference>
<dbReference type="RefSeq" id="WP_116493554.1">
    <property type="nucleotide sequence ID" value="NZ_QDFR01000002.1"/>
</dbReference>
<dbReference type="InterPro" id="IPR000160">
    <property type="entry name" value="GGDEF_dom"/>
</dbReference>
<feature type="transmembrane region" description="Helical" evidence="1">
    <location>
        <begin position="28"/>
        <end position="55"/>
    </location>
</feature>
<keyword evidence="1" id="KW-0812">Transmembrane</keyword>
<dbReference type="SMART" id="SM00052">
    <property type="entry name" value="EAL"/>
    <property type="match status" value="1"/>
</dbReference>
<evidence type="ECO:0000313" key="5">
    <source>
        <dbReference type="EMBL" id="PVE55274.1"/>
    </source>
</evidence>
<dbReference type="Gene3D" id="6.10.340.10">
    <property type="match status" value="1"/>
</dbReference>
<reference evidence="5 6" key="1">
    <citation type="submission" date="2018-04" db="EMBL/GenBank/DDBJ databases">
        <authorList>
            <person name="Hagen T."/>
        </authorList>
    </citation>
    <scope>NUCLEOTIDE SEQUENCE [LARGE SCALE GENOMIC DNA]</scope>
    <source>
        <strain evidence="5 6">TPD7009</strain>
    </source>
</reference>
<dbReference type="InterPro" id="IPR052155">
    <property type="entry name" value="Biofilm_reg_signaling"/>
</dbReference>
<dbReference type="PROSITE" id="PS50885">
    <property type="entry name" value="HAMP"/>
    <property type="match status" value="1"/>
</dbReference>
<organism evidence="5 6">
    <name type="scientific">Rhizobium rhizogenes</name>
    <name type="common">Agrobacterium rhizogenes</name>
    <dbReference type="NCBI Taxonomy" id="359"/>
    <lineage>
        <taxon>Bacteria</taxon>
        <taxon>Pseudomonadati</taxon>
        <taxon>Pseudomonadota</taxon>
        <taxon>Alphaproteobacteria</taxon>
        <taxon>Hyphomicrobiales</taxon>
        <taxon>Rhizobiaceae</taxon>
        <taxon>Rhizobium/Agrobacterium group</taxon>
        <taxon>Rhizobium</taxon>
    </lineage>
</organism>
<dbReference type="PROSITE" id="PS50887">
    <property type="entry name" value="GGDEF"/>
    <property type="match status" value="1"/>
</dbReference>
<dbReference type="EMBL" id="QDFR01000002">
    <property type="protein sequence ID" value="PVE55274.1"/>
    <property type="molecule type" value="Genomic_DNA"/>
</dbReference>
<evidence type="ECO:0000256" key="1">
    <source>
        <dbReference type="SAM" id="Phobius"/>
    </source>
</evidence>
<dbReference type="InterPro" id="IPR001633">
    <property type="entry name" value="EAL_dom"/>
</dbReference>
<keyword evidence="1" id="KW-1133">Transmembrane helix</keyword>
<dbReference type="SUPFAM" id="SSF141868">
    <property type="entry name" value="EAL domain-like"/>
    <property type="match status" value="1"/>
</dbReference>
<dbReference type="SMART" id="SM00267">
    <property type="entry name" value="GGDEF"/>
    <property type="match status" value="1"/>
</dbReference>
<dbReference type="Gene3D" id="3.30.70.270">
    <property type="match status" value="1"/>
</dbReference>
<gene>
    <name evidence="5" type="ORF">DC430_08695</name>
</gene>
<dbReference type="SUPFAM" id="SSF55073">
    <property type="entry name" value="Nucleotide cyclase"/>
    <property type="match status" value="1"/>
</dbReference>
<accession>A0AA92H9Y0</accession>
<name>A0AA92H9Y0_RHIRH</name>
<feature type="domain" description="EAL" evidence="2">
    <location>
        <begin position="481"/>
        <end position="730"/>
    </location>
</feature>
<dbReference type="InterPro" id="IPR003660">
    <property type="entry name" value="HAMP_dom"/>
</dbReference>
<dbReference type="GO" id="GO:0007165">
    <property type="term" value="P:signal transduction"/>
    <property type="evidence" value="ECO:0007669"/>
    <property type="project" value="InterPro"/>
</dbReference>
<dbReference type="NCBIfam" id="TIGR00254">
    <property type="entry name" value="GGDEF"/>
    <property type="match status" value="1"/>
</dbReference>
<dbReference type="PANTHER" id="PTHR44757">
    <property type="entry name" value="DIGUANYLATE CYCLASE DGCP"/>
    <property type="match status" value="1"/>
</dbReference>
<dbReference type="InterPro" id="IPR029787">
    <property type="entry name" value="Nucleotide_cyclase"/>
</dbReference>
<dbReference type="Proteomes" id="UP000244335">
    <property type="component" value="Unassembled WGS sequence"/>
</dbReference>
<evidence type="ECO:0000259" key="4">
    <source>
        <dbReference type="PROSITE" id="PS50887"/>
    </source>
</evidence>
<keyword evidence="1" id="KW-0472">Membrane</keyword>
<evidence type="ECO:0000313" key="6">
    <source>
        <dbReference type="Proteomes" id="UP000244335"/>
    </source>
</evidence>
<feature type="domain" description="HAMP" evidence="3">
    <location>
        <begin position="241"/>
        <end position="294"/>
    </location>
</feature>
<dbReference type="PANTHER" id="PTHR44757:SF2">
    <property type="entry name" value="BIOFILM ARCHITECTURE MAINTENANCE PROTEIN MBAA"/>
    <property type="match status" value="1"/>
</dbReference>
<dbReference type="InterPro" id="IPR043128">
    <property type="entry name" value="Rev_trsase/Diguanyl_cyclase"/>
</dbReference>
<proteinExistence type="predicted"/>
<dbReference type="GO" id="GO:0016020">
    <property type="term" value="C:membrane"/>
    <property type="evidence" value="ECO:0007669"/>
    <property type="project" value="InterPro"/>
</dbReference>
<feature type="transmembrane region" description="Helical" evidence="1">
    <location>
        <begin position="222"/>
        <end position="240"/>
    </location>
</feature>
<feature type="domain" description="GGDEF" evidence="4">
    <location>
        <begin position="338"/>
        <end position="472"/>
    </location>
</feature>